<accession>A0A0K9XKC0</accession>
<dbReference type="Pfam" id="PF01361">
    <property type="entry name" value="Tautomerase"/>
    <property type="match status" value="1"/>
</dbReference>
<dbReference type="STRING" id="1678637.AC230_03800"/>
<dbReference type="EMBL" id="LFXA01000002">
    <property type="protein sequence ID" value="KNB53738.1"/>
    <property type="molecule type" value="Genomic_DNA"/>
</dbReference>
<dbReference type="Proteomes" id="UP000037288">
    <property type="component" value="Unassembled WGS sequence"/>
</dbReference>
<name>A0A0K9XKC0_9ACTN</name>
<keyword evidence="1" id="KW-0413">Isomerase</keyword>
<protein>
    <submittedName>
        <fullName evidence="3">4-oxalocrotonate tautomerase</fullName>
    </submittedName>
</protein>
<dbReference type="SUPFAM" id="SSF55331">
    <property type="entry name" value="Tautomerase/MIF"/>
    <property type="match status" value="1"/>
</dbReference>
<keyword evidence="4" id="KW-1185">Reference proteome</keyword>
<evidence type="ECO:0000313" key="3">
    <source>
        <dbReference type="EMBL" id="KNB53738.1"/>
    </source>
</evidence>
<evidence type="ECO:0000313" key="4">
    <source>
        <dbReference type="Proteomes" id="UP000037288"/>
    </source>
</evidence>
<reference evidence="4" key="1">
    <citation type="submission" date="2015-07" db="EMBL/GenBank/DDBJ databases">
        <title>Draft genome sequence of Streptomyces sp. CMAA 1322, a bacterium isolated from Caatinga biome, from dry forest semiarid of Brazil.</title>
        <authorList>
            <person name="Santos S.N."/>
            <person name="Gacesa R."/>
            <person name="Taketani R.G."/>
            <person name="Long P.F."/>
            <person name="Melo I.S."/>
        </authorList>
    </citation>
    <scope>NUCLEOTIDE SEQUENCE [LARGE SCALE GENOMIC DNA]</scope>
    <source>
        <strain evidence="4">CMAA 1322</strain>
    </source>
</reference>
<evidence type="ECO:0000256" key="1">
    <source>
        <dbReference type="ARBA" id="ARBA00023235"/>
    </source>
</evidence>
<dbReference type="OrthoDB" id="3395834at2"/>
<gene>
    <name evidence="3" type="ORF">AC230_03800</name>
</gene>
<dbReference type="RefSeq" id="WP_049714465.1">
    <property type="nucleotide sequence ID" value="NZ_LFXA01000002.1"/>
</dbReference>
<dbReference type="InterPro" id="IPR004370">
    <property type="entry name" value="4-OT-like_dom"/>
</dbReference>
<organism evidence="3 4">
    <name type="scientific">Streptomyces caatingaensis</name>
    <dbReference type="NCBI Taxonomy" id="1678637"/>
    <lineage>
        <taxon>Bacteria</taxon>
        <taxon>Bacillati</taxon>
        <taxon>Actinomycetota</taxon>
        <taxon>Actinomycetes</taxon>
        <taxon>Kitasatosporales</taxon>
        <taxon>Streptomycetaceae</taxon>
        <taxon>Streptomyces</taxon>
    </lineage>
</organism>
<dbReference type="NCBIfam" id="NF002324">
    <property type="entry name" value="PRK01271.1"/>
    <property type="match status" value="1"/>
</dbReference>
<dbReference type="AlphaFoldDB" id="A0A0K9XKC0"/>
<comment type="caution">
    <text evidence="3">The sequence shown here is derived from an EMBL/GenBank/DDBJ whole genome shotgun (WGS) entry which is preliminary data.</text>
</comment>
<proteinExistence type="predicted"/>
<dbReference type="PATRIC" id="fig|1678637.3.peg.835"/>
<sequence>MPHINIKHFPKDFTGEERERLAESLTDVITRHFGVSEDAVSVALEPVEQAVWNETVHGPEITGRPHLLIKHPNY</sequence>
<dbReference type="GO" id="GO:0016853">
    <property type="term" value="F:isomerase activity"/>
    <property type="evidence" value="ECO:0007669"/>
    <property type="project" value="UniProtKB-KW"/>
</dbReference>
<dbReference type="Gene3D" id="3.30.429.10">
    <property type="entry name" value="Macrophage Migration Inhibitory Factor"/>
    <property type="match status" value="1"/>
</dbReference>
<evidence type="ECO:0000259" key="2">
    <source>
        <dbReference type="Pfam" id="PF01361"/>
    </source>
</evidence>
<feature type="domain" description="4-oxalocrotonate tautomerase-like" evidence="2">
    <location>
        <begin position="2"/>
        <end position="50"/>
    </location>
</feature>
<dbReference type="InterPro" id="IPR014347">
    <property type="entry name" value="Tautomerase/MIF_sf"/>
</dbReference>